<feature type="compositionally biased region" description="Polar residues" evidence="1">
    <location>
        <begin position="1"/>
        <end position="10"/>
    </location>
</feature>
<evidence type="ECO:0008006" key="4">
    <source>
        <dbReference type="Google" id="ProtNLM"/>
    </source>
</evidence>
<evidence type="ECO:0000313" key="2">
    <source>
        <dbReference type="EMBL" id="TQE27343.1"/>
    </source>
</evidence>
<feature type="region of interest" description="Disordered" evidence="1">
    <location>
        <begin position="1"/>
        <end position="26"/>
    </location>
</feature>
<proteinExistence type="predicted"/>
<dbReference type="RefSeq" id="WP_009319810.1">
    <property type="nucleotide sequence ID" value="NZ_JARAVB010000240.1"/>
</dbReference>
<feature type="compositionally biased region" description="Basic and acidic residues" evidence="1">
    <location>
        <begin position="16"/>
        <end position="26"/>
    </location>
</feature>
<dbReference type="AlphaFoldDB" id="A0AAE8W1B9"/>
<evidence type="ECO:0000256" key="1">
    <source>
        <dbReference type="SAM" id="MobiDB-lite"/>
    </source>
</evidence>
<reference evidence="2 3" key="1">
    <citation type="submission" date="2019-03" db="EMBL/GenBank/DDBJ databases">
        <title>Comparative genomic analyses of the sweetpotato soil rot pathogen, Streptomyces ipomoeae.</title>
        <authorList>
            <person name="Ruschel Soares N."/>
            <person name="Badger J.H."/>
            <person name="Huguet-Tapia J.C."/>
            <person name="Clark C.A."/>
            <person name="Pettis G.S."/>
        </authorList>
    </citation>
    <scope>NUCLEOTIDE SEQUENCE [LARGE SCALE GENOMIC DNA]</scope>
    <source>
        <strain evidence="2 3">88-35</strain>
    </source>
</reference>
<dbReference type="Proteomes" id="UP000318720">
    <property type="component" value="Unassembled WGS sequence"/>
</dbReference>
<comment type="caution">
    <text evidence="2">The sequence shown here is derived from an EMBL/GenBank/DDBJ whole genome shotgun (WGS) entry which is preliminary data.</text>
</comment>
<gene>
    <name evidence="2" type="ORF">Sipo8835_27920</name>
</gene>
<protein>
    <recommendedName>
        <fullName evidence="4">Tetratricopeptide repeat protein</fullName>
    </recommendedName>
</protein>
<name>A0AAE8W1B9_9ACTN</name>
<dbReference type="InterPro" id="IPR011990">
    <property type="entry name" value="TPR-like_helical_dom_sf"/>
</dbReference>
<evidence type="ECO:0000313" key="3">
    <source>
        <dbReference type="Proteomes" id="UP000318720"/>
    </source>
</evidence>
<sequence>MEDRSGSSGPDQDEIAELRARADAGDRNAAGRLGELLAKHGDREGALRVWARAHGDTSPTTRRLADLLAERGDLAGAVEVWTFSDAVRQNPAGFHAEYLNTLNACDRLDEDDPEDWAFIEGEELARLLAEGG</sequence>
<dbReference type="Gene3D" id="1.25.40.10">
    <property type="entry name" value="Tetratricopeptide repeat domain"/>
    <property type="match status" value="1"/>
</dbReference>
<dbReference type="EMBL" id="SPAZ01000229">
    <property type="protein sequence ID" value="TQE27343.1"/>
    <property type="molecule type" value="Genomic_DNA"/>
</dbReference>
<accession>A0AAE8W1B9</accession>
<organism evidence="2 3">
    <name type="scientific">Streptomyces ipomoeae</name>
    <dbReference type="NCBI Taxonomy" id="103232"/>
    <lineage>
        <taxon>Bacteria</taxon>
        <taxon>Bacillati</taxon>
        <taxon>Actinomycetota</taxon>
        <taxon>Actinomycetes</taxon>
        <taxon>Kitasatosporales</taxon>
        <taxon>Streptomycetaceae</taxon>
        <taxon>Streptomyces</taxon>
    </lineage>
</organism>